<feature type="domain" description="DUF6589" evidence="2">
    <location>
        <begin position="212"/>
        <end position="592"/>
    </location>
</feature>
<dbReference type="Pfam" id="PF20231">
    <property type="entry name" value="DUF6589"/>
    <property type="match status" value="1"/>
</dbReference>
<feature type="compositionally biased region" description="Acidic residues" evidence="1">
    <location>
        <begin position="671"/>
        <end position="704"/>
    </location>
</feature>
<name>A0A9P6TV58_9FUNG</name>
<dbReference type="AlphaFoldDB" id="A0A9P6TV58"/>
<accession>A0A9P6TV58</accession>
<dbReference type="Proteomes" id="UP000807716">
    <property type="component" value="Unassembled WGS sequence"/>
</dbReference>
<evidence type="ECO:0000313" key="3">
    <source>
        <dbReference type="EMBL" id="KAG0248545.1"/>
    </source>
</evidence>
<dbReference type="InterPro" id="IPR046496">
    <property type="entry name" value="DUF6589"/>
</dbReference>
<dbReference type="EMBL" id="JAAAJB010001233">
    <property type="protein sequence ID" value="KAG0248545.1"/>
    <property type="molecule type" value="Genomic_DNA"/>
</dbReference>
<feature type="region of interest" description="Disordered" evidence="1">
    <location>
        <begin position="661"/>
        <end position="704"/>
    </location>
</feature>
<organism evidence="3 4">
    <name type="scientific">Actinomortierella ambigua</name>
    <dbReference type="NCBI Taxonomy" id="1343610"/>
    <lineage>
        <taxon>Eukaryota</taxon>
        <taxon>Fungi</taxon>
        <taxon>Fungi incertae sedis</taxon>
        <taxon>Mucoromycota</taxon>
        <taxon>Mortierellomycotina</taxon>
        <taxon>Mortierellomycetes</taxon>
        <taxon>Mortierellales</taxon>
        <taxon>Mortierellaceae</taxon>
        <taxon>Actinomortierella</taxon>
    </lineage>
</organism>
<evidence type="ECO:0000256" key="1">
    <source>
        <dbReference type="SAM" id="MobiDB-lite"/>
    </source>
</evidence>
<gene>
    <name evidence="3" type="ORF">DFQ27_000834</name>
</gene>
<dbReference type="OrthoDB" id="2496395at2759"/>
<evidence type="ECO:0000259" key="2">
    <source>
        <dbReference type="Pfam" id="PF20231"/>
    </source>
</evidence>
<evidence type="ECO:0000313" key="4">
    <source>
        <dbReference type="Proteomes" id="UP000807716"/>
    </source>
</evidence>
<comment type="caution">
    <text evidence="3">The sequence shown here is derived from an EMBL/GenBank/DDBJ whole genome shotgun (WGS) entry which is preliminary data.</text>
</comment>
<protein>
    <recommendedName>
        <fullName evidence="2">DUF6589 domain-containing protein</fullName>
    </recommendedName>
</protein>
<reference evidence="3" key="1">
    <citation type="journal article" date="2020" name="Fungal Divers.">
        <title>Resolving the Mortierellaceae phylogeny through synthesis of multi-gene phylogenetics and phylogenomics.</title>
        <authorList>
            <person name="Vandepol N."/>
            <person name="Liber J."/>
            <person name="Desiro A."/>
            <person name="Na H."/>
            <person name="Kennedy M."/>
            <person name="Barry K."/>
            <person name="Grigoriev I.V."/>
            <person name="Miller A.N."/>
            <person name="O'Donnell K."/>
            <person name="Stajich J.E."/>
            <person name="Bonito G."/>
        </authorList>
    </citation>
    <scope>NUCLEOTIDE SEQUENCE</scope>
    <source>
        <strain evidence="3">BC1065</strain>
    </source>
</reference>
<keyword evidence="4" id="KW-1185">Reference proteome</keyword>
<proteinExistence type="predicted"/>
<sequence length="704" mass="80662">MEDGAPTLTTLLSRCLNTSTRKQSAVEKISAITARNRSDDQQQYLNLAMLKQVRHRDWRRRIVEKEKDVAPAGFCNGDEGIISIISMLMSRSARASNRLQMRLGLYFKSTRTSQRTMRLLSRIGLSVSPDTTRRALKTVSADAMKEANEKARTTPGSLLFDNLDYHKYAFDQTIDNRDTSSHGALGTFVCNVTSPTTDFFRQRPLPRPTVWDFLPDIMHAEHQKAVTLHHVMDTIRQYTFPDARWNPPSCSVEPLEVRKTEAYPLPAMPYSQSDLDGVLAALKDMMHHVGWDSDFIDHNILVAGDLFSVERVWSLKRFLKEDESRFERLEWAVPVFQLFHVQMVLSNTILKTHWGAISAPGSLSYLVNRLDRKRVYCNDKSDFHTANQFLRRVFVALLEHLWDTEGARSDDDRPQWQFDASHDFAQSIYDRIFSDKETLEMLPLGDRNALLFLRDMLVYVELDASIKTGDIGRIANVLQTITIMLQDAGRRRYSLELLRFTYLIRQAWSDDWRRTILSSMLINVRGHVDGFIPSDLYQEHNNCFAKHIYAPNNSNGLWSYLINPLSPLIRFLADLKGDVERDYGSAYNSSAHSKGQRQYWEILAIKGIFQQFGILCVASTDQTYHDGFQAKDLLHAGTLKLVDSRGLDTFLKIFDKDYGEYSQGSGHAEDEGVMTDDEDISDTDGSDIDYGDFEHSDGDDELFF</sequence>